<keyword evidence="2" id="KW-1185">Reference proteome</keyword>
<proteinExistence type="predicted"/>
<evidence type="ECO:0000313" key="1">
    <source>
        <dbReference type="EMBL" id="KHF97604.1"/>
    </source>
</evidence>
<reference evidence="2" key="1">
    <citation type="submission" date="2014-09" db="EMBL/GenBank/DDBJ databases">
        <authorList>
            <person name="Mudge J."/>
            <person name="Ramaraj T."/>
            <person name="Lindquist I.E."/>
            <person name="Bharti A.K."/>
            <person name="Sundararajan A."/>
            <person name="Cameron C.T."/>
            <person name="Woodward J.E."/>
            <person name="May G.D."/>
            <person name="Brubaker C."/>
            <person name="Broadhvest J."/>
            <person name="Wilkins T.A."/>
        </authorList>
    </citation>
    <scope>NUCLEOTIDE SEQUENCE</scope>
    <source>
        <strain evidence="2">cv. AKA8401</strain>
    </source>
</reference>
<sequence>MLKGKYMYLCDHMRKYALCEMYLSYLVCDFI</sequence>
<gene>
    <name evidence="1" type="ORF">F383_37074</name>
</gene>
<dbReference type="AlphaFoldDB" id="A0A0B0MA31"/>
<comment type="caution">
    <text evidence="1">The sequence shown here is derived from an EMBL/GenBank/DDBJ whole genome shotgun (WGS) entry which is preliminary data.</text>
</comment>
<dbReference type="EMBL" id="JRRC01012348">
    <property type="protein sequence ID" value="KHF97604.1"/>
    <property type="molecule type" value="Genomic_DNA"/>
</dbReference>
<name>A0A0B0MA31_GOSAR</name>
<evidence type="ECO:0000313" key="2">
    <source>
        <dbReference type="Proteomes" id="UP000032142"/>
    </source>
</evidence>
<organism evidence="1 2">
    <name type="scientific">Gossypium arboreum</name>
    <name type="common">Tree cotton</name>
    <name type="synonym">Gossypium nanking</name>
    <dbReference type="NCBI Taxonomy" id="29729"/>
    <lineage>
        <taxon>Eukaryota</taxon>
        <taxon>Viridiplantae</taxon>
        <taxon>Streptophyta</taxon>
        <taxon>Embryophyta</taxon>
        <taxon>Tracheophyta</taxon>
        <taxon>Spermatophyta</taxon>
        <taxon>Magnoliopsida</taxon>
        <taxon>eudicotyledons</taxon>
        <taxon>Gunneridae</taxon>
        <taxon>Pentapetalae</taxon>
        <taxon>rosids</taxon>
        <taxon>malvids</taxon>
        <taxon>Malvales</taxon>
        <taxon>Malvaceae</taxon>
        <taxon>Malvoideae</taxon>
        <taxon>Gossypium</taxon>
    </lineage>
</organism>
<protein>
    <submittedName>
        <fullName evidence="1">Uncharacterized protein</fullName>
    </submittedName>
</protein>
<dbReference type="Proteomes" id="UP000032142">
    <property type="component" value="Unassembled WGS sequence"/>
</dbReference>
<accession>A0A0B0MA31</accession>